<evidence type="ECO:0000313" key="1">
    <source>
        <dbReference type="EMBL" id="KAE9521971.1"/>
    </source>
</evidence>
<organism evidence="1 2">
    <name type="scientific">Aphis glycines</name>
    <name type="common">Soybean aphid</name>
    <dbReference type="NCBI Taxonomy" id="307491"/>
    <lineage>
        <taxon>Eukaryota</taxon>
        <taxon>Metazoa</taxon>
        <taxon>Ecdysozoa</taxon>
        <taxon>Arthropoda</taxon>
        <taxon>Hexapoda</taxon>
        <taxon>Insecta</taxon>
        <taxon>Pterygota</taxon>
        <taxon>Neoptera</taxon>
        <taxon>Paraneoptera</taxon>
        <taxon>Hemiptera</taxon>
        <taxon>Sternorrhyncha</taxon>
        <taxon>Aphidomorpha</taxon>
        <taxon>Aphidoidea</taxon>
        <taxon>Aphididae</taxon>
        <taxon>Aphidini</taxon>
        <taxon>Aphis</taxon>
        <taxon>Aphis</taxon>
    </lineage>
</organism>
<accession>A0A6G0SW93</accession>
<keyword evidence="2" id="KW-1185">Reference proteome</keyword>
<dbReference type="InterPro" id="IPR012337">
    <property type="entry name" value="RNaseH-like_sf"/>
</dbReference>
<gene>
    <name evidence="1" type="ORF">AGLY_017630</name>
</gene>
<comment type="caution">
    <text evidence="1">The sequence shown here is derived from an EMBL/GenBank/DDBJ whole genome shotgun (WGS) entry which is preliminary data.</text>
</comment>
<dbReference type="SUPFAM" id="SSF52949">
    <property type="entry name" value="Macro domain-like"/>
    <property type="match status" value="1"/>
</dbReference>
<proteinExistence type="predicted"/>
<dbReference type="AlphaFoldDB" id="A0A6G0SW93"/>
<sequence length="757" mass="87244">MMTSKIVKSKLNTYTQKKNTLKPLTEFQEFLLHNNTNKTFSSDYAEITGDIFSLNADVAIGHCVSKCFTTSKEIATQFEAQFNNKDKLINQRKNITEVSHLKLNGQWILYLITKNNHYEKPTYSNIFKILENTKQFCTENQIKTLALPKICSGLDKKQWDIIADMIRFFFQNSITKIRIFTLPKNENTKKSDILNTKCGQRVLSMKVEIDGTEKYAILDTGSNLSCIDYSLIKNKQPIKPKENIIITGADNTELKQLDNKERPKCIICLKVLAADSMVPNKLKRHLETNHSTLNNKSRDFFVRQLAKLEKQSSSFVKQTSVPSKAPLASYKVAFRIAQCKKPHTIAEELILPSAIDMVSTLIGESVANQLKNIPMSNNTISRRIQDTSDNINDQLIDKLRNKNFAIQLDEATDNNKDAYLICYVRFMDGVDIIEELLFCKSILSGTKAKDLFDITNNFMDHNNIKWENCLGVCTDGARAMSGQYGGLQALIRQKAPEMIWTHCLIHREALASQNISCSLNCVLEIVIKVVNYVKTRPVKARFFQKLCEEMGAEHTTLLFYCNSRWLSKGNVLSRVFELRQELYSYLNEEGYNNSKMFVDSDFVIKLAYLCDIFEKLNSLNTSLQGKETHILQLYDKIVAFIKKINLWKRKLTEENGKTTCFPLLKYFLGENDLELPLKHLTNLETHFMKYFPEEMKQYYWIKDPFTEKPPSNFTITEEEQLIDISSDSSLRMQFSSYSLLGFWNSIKDEYPEVSNKV</sequence>
<dbReference type="PANTHER" id="PTHR45913">
    <property type="entry name" value="EPM2A-INTERACTING PROTEIN 1"/>
    <property type="match status" value="1"/>
</dbReference>
<protein>
    <submittedName>
        <fullName evidence="1">Uncharacterized protein</fullName>
    </submittedName>
</protein>
<name>A0A6G0SW93_APHGL</name>
<dbReference type="Gene3D" id="3.40.220.10">
    <property type="entry name" value="Leucine Aminopeptidase, subunit E, domain 1"/>
    <property type="match status" value="1"/>
</dbReference>
<dbReference type="PANTHER" id="PTHR45913:SF19">
    <property type="entry name" value="LOW QUALITY PROTEIN: ZINC FINGER BED DOMAIN-CONTAINING PROTEIN 5-LIKE"/>
    <property type="match status" value="1"/>
</dbReference>
<dbReference type="EMBL" id="VYZN01001758">
    <property type="protein sequence ID" value="KAE9521971.1"/>
    <property type="molecule type" value="Genomic_DNA"/>
</dbReference>
<dbReference type="OrthoDB" id="6603323at2759"/>
<evidence type="ECO:0000313" key="2">
    <source>
        <dbReference type="Proteomes" id="UP000475862"/>
    </source>
</evidence>
<reference evidence="1 2" key="1">
    <citation type="submission" date="2019-08" db="EMBL/GenBank/DDBJ databases">
        <title>The genome of the soybean aphid Biotype 1, its phylome, world population structure and adaptation to the North American continent.</title>
        <authorList>
            <person name="Giordano R."/>
            <person name="Donthu R.K."/>
            <person name="Hernandez A.G."/>
            <person name="Wright C.L."/>
            <person name="Zimin A.V."/>
        </authorList>
    </citation>
    <scope>NUCLEOTIDE SEQUENCE [LARGE SCALE GENOMIC DNA]</scope>
    <source>
        <tissue evidence="1">Whole aphids</tissue>
    </source>
</reference>
<dbReference type="SUPFAM" id="SSF53098">
    <property type="entry name" value="Ribonuclease H-like"/>
    <property type="match status" value="1"/>
</dbReference>
<dbReference type="InterPro" id="IPR043472">
    <property type="entry name" value="Macro_dom-like"/>
</dbReference>
<dbReference type="Proteomes" id="UP000475862">
    <property type="component" value="Unassembled WGS sequence"/>
</dbReference>